<dbReference type="Proteomes" id="UP000199161">
    <property type="component" value="Unassembled WGS sequence"/>
</dbReference>
<dbReference type="EMBL" id="FOKW01000011">
    <property type="protein sequence ID" value="SFC59782.1"/>
    <property type="molecule type" value="Genomic_DNA"/>
</dbReference>
<evidence type="ECO:0000313" key="1">
    <source>
        <dbReference type="EMBL" id="SFC59782.1"/>
    </source>
</evidence>
<protein>
    <submittedName>
        <fullName evidence="1">Uncharacterized protein</fullName>
    </submittedName>
</protein>
<reference evidence="2" key="1">
    <citation type="submission" date="2016-10" db="EMBL/GenBank/DDBJ databases">
        <authorList>
            <person name="Varghese N."/>
            <person name="Submissions S."/>
        </authorList>
    </citation>
    <scope>NUCLEOTIDE SEQUENCE [LARGE SCALE GENOMIC DNA]</scope>
    <source>
        <strain evidence="2">DSM 13078</strain>
    </source>
</reference>
<organism evidence="1 2">
    <name type="scientific">Natronobacterium haloterrestre</name>
    <name type="common">Halobiforma haloterrestris</name>
    <dbReference type="NCBI Taxonomy" id="148448"/>
    <lineage>
        <taxon>Archaea</taxon>
        <taxon>Methanobacteriati</taxon>
        <taxon>Methanobacteriota</taxon>
        <taxon>Stenosarchaea group</taxon>
        <taxon>Halobacteria</taxon>
        <taxon>Halobacteriales</taxon>
        <taxon>Natrialbaceae</taxon>
        <taxon>Natronobacterium</taxon>
    </lineage>
</organism>
<keyword evidence="2" id="KW-1185">Reference proteome</keyword>
<dbReference type="AlphaFoldDB" id="A0A1I1KHL7"/>
<evidence type="ECO:0000313" key="2">
    <source>
        <dbReference type="Proteomes" id="UP000199161"/>
    </source>
</evidence>
<sequence length="341" mass="37707">MTDVTEPTPQALLSQLRTLPPGARIELTWESTPTGTNETTTTGIITDYEPRTAYRQIETDERTLALVPAADHSELTVSEVTTAGTCSLGRLTDLTTLEFPVEEVELTDDGFDIPSYLVGYTGFLLVEDGQGRRELRIPEPGLEETDPRLLAHITRVPETVADEPIMVRPRAGPHRKYEILDTRTGEETADAIEPTGTPPDGDYTDLEPTIHTVQAITDTVDDDAALSADARTTVRRRLHTLQEALLRARRTLLDPPRTDEWSPTAAEGDTEWETYAEILARLEERLEALHTTSKRETGSLERRQVHLTFDRARTELEEVRALLTDTAGAADDPATGGVADE</sequence>
<name>A0A1I1KHL7_NATHA</name>
<dbReference type="OrthoDB" id="161765at2157"/>
<proteinExistence type="predicted"/>
<dbReference type="RefSeq" id="WP_089789507.1">
    <property type="nucleotide sequence ID" value="NZ_FOKW01000011.1"/>
</dbReference>
<gene>
    <name evidence="1" type="ORF">SAMN05444422_111111</name>
</gene>
<accession>A0A1I1KHL7</accession>